<dbReference type="GO" id="GO:0010043">
    <property type="term" value="P:response to zinc ion"/>
    <property type="evidence" value="ECO:0007669"/>
    <property type="project" value="TreeGrafter"/>
</dbReference>
<dbReference type="Gene3D" id="1.10.3470.10">
    <property type="entry name" value="ABC transporter involved in vitamin B12 uptake, BtuC"/>
    <property type="match status" value="1"/>
</dbReference>
<dbReference type="SUPFAM" id="SSF81345">
    <property type="entry name" value="ABC transporter involved in vitamin B12 uptake, BtuC"/>
    <property type="match status" value="1"/>
</dbReference>
<dbReference type="PROSITE" id="PS51257">
    <property type="entry name" value="PROKAR_LIPOPROTEIN"/>
    <property type="match status" value="1"/>
</dbReference>
<dbReference type="RefSeq" id="WP_004824450.1">
    <property type="nucleotide sequence ID" value="NZ_CAMUOS010000007.1"/>
</dbReference>
<feature type="transmembrane region" description="Helical" evidence="9">
    <location>
        <begin position="201"/>
        <end position="220"/>
    </location>
</feature>
<feature type="transmembrane region" description="Helical" evidence="9">
    <location>
        <begin position="141"/>
        <end position="159"/>
    </location>
</feature>
<reference evidence="10 11" key="1">
    <citation type="submission" date="2018-06" db="EMBL/GenBank/DDBJ databases">
        <authorList>
            <consortium name="Pathogen Informatics"/>
            <person name="Doyle S."/>
        </authorList>
    </citation>
    <scope>NUCLEOTIDE SEQUENCE [LARGE SCALE GENOMIC DNA]</scope>
    <source>
        <strain evidence="10 11">NCTC13149</strain>
    </source>
</reference>
<accession>A0A379C294</accession>
<dbReference type="CDD" id="cd06550">
    <property type="entry name" value="TM_ABC_iron-siderophores_like"/>
    <property type="match status" value="1"/>
</dbReference>
<evidence type="ECO:0000256" key="8">
    <source>
        <dbReference type="RuleBase" id="RU003943"/>
    </source>
</evidence>
<feature type="transmembrane region" description="Helical" evidence="9">
    <location>
        <begin position="5"/>
        <end position="25"/>
    </location>
</feature>
<dbReference type="InterPro" id="IPR001626">
    <property type="entry name" value="ABC_TroCD"/>
</dbReference>
<evidence type="ECO:0000256" key="4">
    <source>
        <dbReference type="ARBA" id="ARBA00022475"/>
    </source>
</evidence>
<dbReference type="PANTHER" id="PTHR30477">
    <property type="entry name" value="ABC-TRANSPORTER METAL-BINDING PROTEIN"/>
    <property type="match status" value="1"/>
</dbReference>
<dbReference type="Proteomes" id="UP000255517">
    <property type="component" value="Unassembled WGS sequence"/>
</dbReference>
<keyword evidence="6 9" id="KW-1133">Transmembrane helix</keyword>
<gene>
    <name evidence="10" type="primary">mntB_2</name>
    <name evidence="10" type="ORF">NCTC13149_00244</name>
</gene>
<name>A0A379C294_9FIRM</name>
<proteinExistence type="inferred from homology"/>
<dbReference type="EMBL" id="UGSZ01000001">
    <property type="protein sequence ID" value="SUB56472.1"/>
    <property type="molecule type" value="Genomic_DNA"/>
</dbReference>
<dbReference type="Pfam" id="PF00950">
    <property type="entry name" value="ABC-3"/>
    <property type="match status" value="1"/>
</dbReference>
<feature type="transmembrane region" description="Helical" evidence="9">
    <location>
        <begin position="57"/>
        <end position="75"/>
    </location>
</feature>
<feature type="transmembrane region" description="Helical" evidence="9">
    <location>
        <begin position="87"/>
        <end position="104"/>
    </location>
</feature>
<comment type="subcellular location">
    <subcellularLocation>
        <location evidence="1 8">Cell membrane</location>
        <topology evidence="1 8">Multi-pass membrane protein</topology>
    </subcellularLocation>
</comment>
<evidence type="ECO:0000256" key="2">
    <source>
        <dbReference type="ARBA" id="ARBA00008034"/>
    </source>
</evidence>
<dbReference type="STRING" id="1122949.GCA_000378725_00813"/>
<evidence type="ECO:0000313" key="11">
    <source>
        <dbReference type="Proteomes" id="UP000255517"/>
    </source>
</evidence>
<organism evidence="10 11">
    <name type="scientific">Peptoniphilus lacrimalis</name>
    <dbReference type="NCBI Taxonomy" id="33031"/>
    <lineage>
        <taxon>Bacteria</taxon>
        <taxon>Bacillati</taxon>
        <taxon>Bacillota</taxon>
        <taxon>Tissierellia</taxon>
        <taxon>Tissierellales</taxon>
        <taxon>Peptoniphilaceae</taxon>
        <taxon>Peptoniphilus</taxon>
    </lineage>
</organism>
<dbReference type="AlphaFoldDB" id="A0A379C294"/>
<feature type="transmembrane region" description="Helical" evidence="9">
    <location>
        <begin position="31"/>
        <end position="50"/>
    </location>
</feature>
<evidence type="ECO:0000256" key="5">
    <source>
        <dbReference type="ARBA" id="ARBA00022692"/>
    </source>
</evidence>
<keyword evidence="5 8" id="KW-0812">Transmembrane</keyword>
<evidence type="ECO:0000256" key="9">
    <source>
        <dbReference type="SAM" id="Phobius"/>
    </source>
</evidence>
<evidence type="ECO:0000256" key="1">
    <source>
        <dbReference type="ARBA" id="ARBA00004651"/>
    </source>
</evidence>
<protein>
    <submittedName>
        <fullName evidence="10">Manganese transport system membrane protein mntB</fullName>
    </submittedName>
</protein>
<keyword evidence="3 8" id="KW-0813">Transport</keyword>
<feature type="transmembrane region" description="Helical" evidence="9">
    <location>
        <begin position="227"/>
        <end position="247"/>
    </location>
</feature>
<feature type="transmembrane region" description="Helical" evidence="9">
    <location>
        <begin position="116"/>
        <end position="135"/>
    </location>
</feature>
<evidence type="ECO:0000313" key="10">
    <source>
        <dbReference type="EMBL" id="SUB56472.1"/>
    </source>
</evidence>
<keyword evidence="4" id="KW-1003">Cell membrane</keyword>
<dbReference type="GO" id="GO:0055085">
    <property type="term" value="P:transmembrane transport"/>
    <property type="evidence" value="ECO:0007669"/>
    <property type="project" value="InterPro"/>
</dbReference>
<evidence type="ECO:0000256" key="3">
    <source>
        <dbReference type="ARBA" id="ARBA00022448"/>
    </source>
</evidence>
<evidence type="ECO:0000256" key="6">
    <source>
        <dbReference type="ARBA" id="ARBA00022989"/>
    </source>
</evidence>
<dbReference type="GO" id="GO:0043190">
    <property type="term" value="C:ATP-binding cassette (ABC) transporter complex"/>
    <property type="evidence" value="ECO:0007669"/>
    <property type="project" value="InterPro"/>
</dbReference>
<comment type="similarity">
    <text evidence="2 8">Belongs to the ABC-3 integral membrane protein family.</text>
</comment>
<feature type="transmembrane region" description="Helical" evidence="9">
    <location>
        <begin position="253"/>
        <end position="271"/>
    </location>
</feature>
<evidence type="ECO:0000256" key="7">
    <source>
        <dbReference type="ARBA" id="ARBA00023136"/>
    </source>
</evidence>
<dbReference type="PANTHER" id="PTHR30477:SF8">
    <property type="entry name" value="METAL TRANSPORT SYSTEM MEMBRANE PROTEIN CT_070-RELATED"/>
    <property type="match status" value="1"/>
</dbReference>
<dbReference type="OrthoDB" id="9788905at2"/>
<feature type="transmembrane region" description="Helical" evidence="9">
    <location>
        <begin position="171"/>
        <end position="195"/>
    </location>
</feature>
<dbReference type="InterPro" id="IPR037294">
    <property type="entry name" value="ABC_BtuC-like"/>
</dbReference>
<keyword evidence="7 9" id="KW-0472">Membrane</keyword>
<sequence length="370" mass="41158">MNKMIFLILFMTSLSCSLIGVFLIFRNLSMVTDAISHSVLLGIVLAYFVCGDISSNFLIIGAAIFGLLTVFAIETLSSTGLVKNDDAVGIIFPLFFSLAVILISKYARNVHIDTDVVLMGEVILAPLNTVNILSIEVPKALISSSLILLINLTFITVFYKELKLTTFDPDFSTISGFSSLMLFYSLMALSSLTAVVSFDSVGAILVISFFIVPGATAFLLTTKLKNLLILSALFSLISSYLGFIFGYAFNVSMAGMTATVSGILFFLVLLFNKRGLITEIFLRRKNKQLVKIHLLLIYIGDSAQEEDAQNKLGFATINTYLNWDNKTLEKVLEYLTKKSYIDRDCKKKMYNLNTKGVEKYRELLRDYNLC</sequence>